<dbReference type="PRINTS" id="PR01036">
    <property type="entry name" value="TCRTETB"/>
</dbReference>
<dbReference type="GO" id="GO:0022857">
    <property type="term" value="F:transmembrane transporter activity"/>
    <property type="evidence" value="ECO:0007669"/>
    <property type="project" value="InterPro"/>
</dbReference>
<feature type="transmembrane region" description="Helical" evidence="7">
    <location>
        <begin position="337"/>
        <end position="358"/>
    </location>
</feature>
<dbReference type="eggNOG" id="COG2814">
    <property type="taxonomic scope" value="Bacteria"/>
</dbReference>
<dbReference type="PROSITE" id="PS50850">
    <property type="entry name" value="MFS"/>
    <property type="match status" value="1"/>
</dbReference>
<feature type="transmembrane region" description="Helical" evidence="7">
    <location>
        <begin position="62"/>
        <end position="79"/>
    </location>
</feature>
<feature type="transmembrane region" description="Helical" evidence="7">
    <location>
        <begin position="115"/>
        <end position="138"/>
    </location>
</feature>
<feature type="transmembrane region" description="Helical" evidence="7">
    <location>
        <begin position="91"/>
        <end position="109"/>
    </location>
</feature>
<feature type="transmembrane region" description="Helical" evidence="7">
    <location>
        <begin position="211"/>
        <end position="232"/>
    </location>
</feature>
<keyword evidence="10" id="KW-1185">Reference proteome</keyword>
<feature type="transmembrane region" description="Helical" evidence="7">
    <location>
        <begin position="21"/>
        <end position="42"/>
    </location>
</feature>
<evidence type="ECO:0000256" key="6">
    <source>
        <dbReference type="ARBA" id="ARBA00023136"/>
    </source>
</evidence>
<comment type="subcellular location">
    <subcellularLocation>
        <location evidence="1">Cell membrane</location>
        <topology evidence="1">Multi-pass membrane protein</topology>
    </subcellularLocation>
</comment>
<evidence type="ECO:0000256" key="2">
    <source>
        <dbReference type="ARBA" id="ARBA00022448"/>
    </source>
</evidence>
<gene>
    <name evidence="9" type="ordered locus">Awo_c31460</name>
</gene>
<dbReference type="Pfam" id="PF07690">
    <property type="entry name" value="MFS_1"/>
    <property type="match status" value="1"/>
</dbReference>
<keyword evidence="2" id="KW-0813">Transport</keyword>
<dbReference type="KEGG" id="awo:Awo_c31460"/>
<dbReference type="PANTHER" id="PTHR42718:SF46">
    <property type="entry name" value="BLR6921 PROTEIN"/>
    <property type="match status" value="1"/>
</dbReference>
<feature type="transmembrane region" description="Helical" evidence="7">
    <location>
        <begin position="177"/>
        <end position="199"/>
    </location>
</feature>
<dbReference type="eggNOG" id="COG2211">
    <property type="taxonomic scope" value="Bacteria"/>
</dbReference>
<dbReference type="PANTHER" id="PTHR42718">
    <property type="entry name" value="MAJOR FACILITATOR SUPERFAMILY MULTIDRUG TRANSPORTER MFSC"/>
    <property type="match status" value="1"/>
</dbReference>
<dbReference type="AlphaFoldDB" id="H6LJE6"/>
<evidence type="ECO:0000256" key="5">
    <source>
        <dbReference type="ARBA" id="ARBA00022989"/>
    </source>
</evidence>
<dbReference type="Gene3D" id="1.20.1720.10">
    <property type="entry name" value="Multidrug resistance protein D"/>
    <property type="match status" value="2"/>
</dbReference>
<dbReference type="Proteomes" id="UP000007177">
    <property type="component" value="Chromosome"/>
</dbReference>
<reference evidence="9 10" key="2">
    <citation type="journal article" date="2012" name="PLoS ONE">
        <title>An ancient pathway combining carbon dioxide fixation with the generation and utilization of a sodium ion gradient for ATP synthesis.</title>
        <authorList>
            <person name="Poehlein A."/>
            <person name="Schmidt S."/>
            <person name="Kaster A.K."/>
            <person name="Goenrich M."/>
            <person name="Vollmers J."/>
            <person name="Thurmer A."/>
            <person name="Bertsch J."/>
            <person name="Schuchmann K."/>
            <person name="Voigt B."/>
            <person name="Hecker M."/>
            <person name="Daniel R."/>
            <person name="Thauer R.K."/>
            <person name="Gottschalk G."/>
            <person name="Muller V."/>
        </authorList>
    </citation>
    <scope>NUCLEOTIDE SEQUENCE [LARGE SCALE GENOMIC DNA]</scope>
    <source>
        <strain evidence="10">ATCC 29683 / DSM 1030 / JCM 2381 / KCTC 1655 / WB1</strain>
    </source>
</reference>
<organism evidence="9 10">
    <name type="scientific">Acetobacterium woodii (strain ATCC 29683 / DSM 1030 / JCM 2381 / KCTC 1655 / WB1)</name>
    <dbReference type="NCBI Taxonomy" id="931626"/>
    <lineage>
        <taxon>Bacteria</taxon>
        <taxon>Bacillati</taxon>
        <taxon>Bacillota</taxon>
        <taxon>Clostridia</taxon>
        <taxon>Eubacteriales</taxon>
        <taxon>Eubacteriaceae</taxon>
        <taxon>Acetobacterium</taxon>
    </lineage>
</organism>
<keyword evidence="5 7" id="KW-1133">Transmembrane helix</keyword>
<keyword evidence="4 7" id="KW-0812">Transmembrane</keyword>
<dbReference type="CDD" id="cd17321">
    <property type="entry name" value="MFS_MMR_MDR_like"/>
    <property type="match status" value="1"/>
</dbReference>
<feature type="transmembrane region" description="Helical" evidence="7">
    <location>
        <begin position="515"/>
        <end position="535"/>
    </location>
</feature>
<dbReference type="STRING" id="931626.Awo_c31460"/>
<reference evidence="10" key="1">
    <citation type="submission" date="2011-07" db="EMBL/GenBank/DDBJ databases">
        <title>Complete genome sequence of Acetobacterium woodii.</title>
        <authorList>
            <person name="Poehlein A."/>
            <person name="Schmidt S."/>
            <person name="Kaster A.-K."/>
            <person name="Goenrich M."/>
            <person name="Vollmers J."/>
            <person name="Thuermer A."/>
            <person name="Gottschalk G."/>
            <person name="Thauer R.K."/>
            <person name="Daniel R."/>
            <person name="Mueller V."/>
        </authorList>
    </citation>
    <scope>NUCLEOTIDE SEQUENCE [LARGE SCALE GENOMIC DNA]</scope>
    <source>
        <strain evidence="10">ATCC 29683 / DSM 1030 / JCM 2381 / KCTC 1655 / WB1</strain>
    </source>
</reference>
<feature type="transmembrane region" description="Helical" evidence="7">
    <location>
        <begin position="365"/>
        <end position="385"/>
    </location>
</feature>
<dbReference type="EMBL" id="CP002987">
    <property type="protein sequence ID" value="AFA49874.1"/>
    <property type="molecule type" value="Genomic_DNA"/>
</dbReference>
<name>H6LJE6_ACEWD</name>
<feature type="transmembrane region" description="Helical" evidence="7">
    <location>
        <begin position="397"/>
        <end position="420"/>
    </location>
</feature>
<proteinExistence type="predicted"/>
<dbReference type="InterPro" id="IPR011701">
    <property type="entry name" value="MFS"/>
</dbReference>
<dbReference type="HOGENOM" id="CLU_000960_28_2_9"/>
<feature type="transmembrane region" description="Helical" evidence="7">
    <location>
        <begin position="150"/>
        <end position="171"/>
    </location>
</feature>
<keyword evidence="3" id="KW-1003">Cell membrane</keyword>
<keyword evidence="6 7" id="KW-0472">Membrane</keyword>
<protein>
    <submittedName>
        <fullName evidence="9">Major facilitator superfamily MFS_1 transporter</fullName>
    </submittedName>
</protein>
<evidence type="ECO:0000313" key="10">
    <source>
        <dbReference type="Proteomes" id="UP000007177"/>
    </source>
</evidence>
<sequence length="542" mass="59005">MSLFLIKEIAMEEKIEKTKSNWNILLVILMAVFVMVIDTTAMNVSIENIVKDLNTNVSTVKGVMSIYTLVMASCMLLGAKLSDIIGKKNAFIYGLLIYCVGTLTAASSVNVMMLAIGWSVIEGIAAAIMMPAVLSILISNYEGRDRAKAMSIYATVAAVALAVGPIIGGAVTTYLSWRVIFVGEVIVAVIALVFSGVIPKDLIVKENRPKIDFVGFLFSASGLFLIILGLLTAQNYGWFYAKQPLKIGGVSLSLFGLSASFLMIILGIVFLFILLMWLRKRIEKEKAVLFHPQIFNNRIFSPAILVYLFGQMAFSGIMFCMPVFMQNALGYNAFNTGISLMPLSIALLISSLFVTRLIYRFSPKIILIAGLISLLTGITLMRMQFWGKFSDISGSSFIPAFLFIGFGVGIAFSVAYNLALSNVNIEWKNEGSGLLTTFQNLGASVSVAILGTVLFSSVFGYIAQGILDSNILKTTDLTKNEIRELLIQNVETFKEVVEPKIASIATKAMSMSMDLVGIVLTVIISIGLLLAVFVLPNVKLND</sequence>
<evidence type="ECO:0000313" key="9">
    <source>
        <dbReference type="EMBL" id="AFA49874.1"/>
    </source>
</evidence>
<feature type="transmembrane region" description="Helical" evidence="7">
    <location>
        <begin position="441"/>
        <end position="463"/>
    </location>
</feature>
<dbReference type="InterPro" id="IPR020846">
    <property type="entry name" value="MFS_dom"/>
</dbReference>
<feature type="transmembrane region" description="Helical" evidence="7">
    <location>
        <begin position="299"/>
        <end position="325"/>
    </location>
</feature>
<dbReference type="GO" id="GO:0005886">
    <property type="term" value="C:plasma membrane"/>
    <property type="evidence" value="ECO:0007669"/>
    <property type="project" value="UniProtKB-SubCell"/>
</dbReference>
<evidence type="ECO:0000256" key="1">
    <source>
        <dbReference type="ARBA" id="ARBA00004651"/>
    </source>
</evidence>
<evidence type="ECO:0000256" key="4">
    <source>
        <dbReference type="ARBA" id="ARBA00022692"/>
    </source>
</evidence>
<evidence type="ECO:0000256" key="3">
    <source>
        <dbReference type="ARBA" id="ARBA00022475"/>
    </source>
</evidence>
<accession>H6LJE6</accession>
<evidence type="ECO:0000259" key="8">
    <source>
        <dbReference type="PROSITE" id="PS50850"/>
    </source>
</evidence>
<dbReference type="SUPFAM" id="SSF103473">
    <property type="entry name" value="MFS general substrate transporter"/>
    <property type="match status" value="2"/>
</dbReference>
<feature type="domain" description="Major facilitator superfamily (MFS) profile" evidence="8">
    <location>
        <begin position="24"/>
        <end position="539"/>
    </location>
</feature>
<feature type="transmembrane region" description="Helical" evidence="7">
    <location>
        <begin position="252"/>
        <end position="278"/>
    </location>
</feature>
<dbReference type="InterPro" id="IPR036259">
    <property type="entry name" value="MFS_trans_sf"/>
</dbReference>
<evidence type="ECO:0000256" key="7">
    <source>
        <dbReference type="SAM" id="Phobius"/>
    </source>
</evidence>
<dbReference type="OrthoDB" id="102502at2"/>